<evidence type="ECO:0000256" key="1">
    <source>
        <dbReference type="SAM" id="MobiDB-lite"/>
    </source>
</evidence>
<sequence>MTSTGSGCGRCRTSAWRKTKRLAACARIWATCQLALWKSPDHAIALHVNGTNVLATKCAESAAILADQVEMLLHGERAATTYLHPTDRSRLATMPLAQPLWLTSATNGDCRLHRHDYALDALYTKEGRLLEAGEQFEPVVKDIQAAVAQLGVETAPLLLHQLQLHLSALELPRAAEQQLPGSPSPPAQTAPLRQRQAGPAACPPCGVRPAHGRGGTGGGRRRSLALAAW</sequence>
<organism evidence="2 3">
    <name type="scientific">Tribonema minus</name>
    <dbReference type="NCBI Taxonomy" id="303371"/>
    <lineage>
        <taxon>Eukaryota</taxon>
        <taxon>Sar</taxon>
        <taxon>Stramenopiles</taxon>
        <taxon>Ochrophyta</taxon>
        <taxon>PX clade</taxon>
        <taxon>Xanthophyceae</taxon>
        <taxon>Tribonematales</taxon>
        <taxon>Tribonemataceae</taxon>
        <taxon>Tribonema</taxon>
    </lineage>
</organism>
<gene>
    <name evidence="2" type="ORF">JKP88DRAFT_246079</name>
</gene>
<comment type="caution">
    <text evidence="2">The sequence shown here is derived from an EMBL/GenBank/DDBJ whole genome shotgun (WGS) entry which is preliminary data.</text>
</comment>
<dbReference type="EMBL" id="JAFCMP010000301">
    <property type="protein sequence ID" value="KAG5181711.1"/>
    <property type="molecule type" value="Genomic_DNA"/>
</dbReference>
<name>A0A835YUC1_9STRA</name>
<feature type="region of interest" description="Disordered" evidence="1">
    <location>
        <begin position="176"/>
        <end position="229"/>
    </location>
</feature>
<accession>A0A835YUC1</accession>
<keyword evidence="3" id="KW-1185">Reference proteome</keyword>
<reference evidence="2" key="1">
    <citation type="submission" date="2021-02" db="EMBL/GenBank/DDBJ databases">
        <title>First Annotated Genome of the Yellow-green Alga Tribonema minus.</title>
        <authorList>
            <person name="Mahan K.M."/>
        </authorList>
    </citation>
    <scope>NUCLEOTIDE SEQUENCE</scope>
    <source>
        <strain evidence="2">UTEX B ZZ1240</strain>
    </source>
</reference>
<dbReference type="AlphaFoldDB" id="A0A835YUC1"/>
<proteinExistence type="predicted"/>
<dbReference type="Proteomes" id="UP000664859">
    <property type="component" value="Unassembled WGS sequence"/>
</dbReference>
<protein>
    <submittedName>
        <fullName evidence="2">Uncharacterized protein</fullName>
    </submittedName>
</protein>
<evidence type="ECO:0000313" key="3">
    <source>
        <dbReference type="Proteomes" id="UP000664859"/>
    </source>
</evidence>
<evidence type="ECO:0000313" key="2">
    <source>
        <dbReference type="EMBL" id="KAG5181711.1"/>
    </source>
</evidence>